<sequence>MNTKVFFEWIGAIAGVTGIIAGAYSAFIYFNKEKLLDESFFLGKYEGSAEGYEFTMGIESVGAGQLIGEVNFGEWDYVEVQLTGEYDKENNLVLLSYRRNENHPSGKDNGIAKITYKKSDNSYYGFWSSLVIAGNKQKWKLKKIDNSYTVESWGE</sequence>
<feature type="transmembrane region" description="Helical" evidence="1">
    <location>
        <begin position="6"/>
        <end position="30"/>
    </location>
</feature>
<dbReference type="AlphaFoldDB" id="A0A3B0YPF9"/>
<organism evidence="2">
    <name type="scientific">hydrothermal vent metagenome</name>
    <dbReference type="NCBI Taxonomy" id="652676"/>
    <lineage>
        <taxon>unclassified sequences</taxon>
        <taxon>metagenomes</taxon>
        <taxon>ecological metagenomes</taxon>
    </lineage>
</organism>
<keyword evidence="1" id="KW-0812">Transmembrane</keyword>
<gene>
    <name evidence="2" type="ORF">MNBD_GAMMA10-2711</name>
</gene>
<keyword evidence="1" id="KW-1133">Transmembrane helix</keyword>
<proteinExistence type="predicted"/>
<keyword evidence="1" id="KW-0472">Membrane</keyword>
<protein>
    <submittedName>
        <fullName evidence="2">Uncharacterized protein</fullName>
    </submittedName>
</protein>
<reference evidence="2" key="1">
    <citation type="submission" date="2018-06" db="EMBL/GenBank/DDBJ databases">
        <authorList>
            <person name="Zhirakovskaya E."/>
        </authorList>
    </citation>
    <scope>NUCLEOTIDE SEQUENCE</scope>
</reference>
<dbReference type="EMBL" id="UOFJ01000551">
    <property type="protein sequence ID" value="VAW70754.1"/>
    <property type="molecule type" value="Genomic_DNA"/>
</dbReference>
<accession>A0A3B0YPF9</accession>
<evidence type="ECO:0000313" key="2">
    <source>
        <dbReference type="EMBL" id="VAW70754.1"/>
    </source>
</evidence>
<name>A0A3B0YPF9_9ZZZZ</name>
<evidence type="ECO:0000256" key="1">
    <source>
        <dbReference type="SAM" id="Phobius"/>
    </source>
</evidence>